<dbReference type="KEGG" id="pglu:A3958_25475"/>
<gene>
    <name evidence="1" type="ORF">AWU65_26740</name>
</gene>
<dbReference type="EMBL" id="LWMH01000002">
    <property type="protein sequence ID" value="KZS43690.1"/>
    <property type="molecule type" value="Genomic_DNA"/>
</dbReference>
<dbReference type="OrthoDB" id="1683573at2"/>
<reference evidence="1" key="1">
    <citation type="journal article" date="2016" name="Genome Announc.">
        <title>Draft genomes of two strains of Paenibacillus glucanolyticus with capability to degrade lignocellulose.</title>
        <authorList>
            <person name="Mathews S.L."/>
            <person name="Pawlak J."/>
            <person name="Grunden A.M."/>
        </authorList>
    </citation>
    <scope>NUCLEOTIDE SEQUENCE [LARGE SCALE GENOMIC DNA]</scope>
    <source>
        <strain evidence="1">SLM1</strain>
    </source>
</reference>
<dbReference type="GeneID" id="97554775"/>
<dbReference type="Pfam" id="PF14035">
    <property type="entry name" value="YlzJ"/>
    <property type="match status" value="1"/>
</dbReference>
<dbReference type="InterPro" id="IPR025619">
    <property type="entry name" value="YlzJ"/>
</dbReference>
<evidence type="ECO:0000313" key="2">
    <source>
        <dbReference type="Proteomes" id="UP000076796"/>
    </source>
</evidence>
<name>A0A163E9C2_9BACL</name>
<evidence type="ECO:0000313" key="1">
    <source>
        <dbReference type="EMBL" id="KZS43690.1"/>
    </source>
</evidence>
<accession>A0A163E9C2</accession>
<organism evidence="1 2">
    <name type="scientific">Paenibacillus glucanolyticus</name>
    <dbReference type="NCBI Taxonomy" id="59843"/>
    <lineage>
        <taxon>Bacteria</taxon>
        <taxon>Bacillati</taxon>
        <taxon>Bacillota</taxon>
        <taxon>Bacilli</taxon>
        <taxon>Bacillales</taxon>
        <taxon>Paenibacillaceae</taxon>
        <taxon>Paenibacillus</taxon>
    </lineage>
</organism>
<sequence>MIWYSVMPFDPIGMFQEDQTAVTSREIRVEGILMEVEPLAEDQAKIVRLLECGLQDYLNPRYTPGSIIRYIPTVKNEAKG</sequence>
<protein>
    <submittedName>
        <fullName evidence="1">Uncharacterized protein</fullName>
    </submittedName>
</protein>
<comment type="caution">
    <text evidence="1">The sequence shown here is derived from an EMBL/GenBank/DDBJ whole genome shotgun (WGS) entry which is preliminary data.</text>
</comment>
<keyword evidence="2" id="KW-1185">Reference proteome</keyword>
<proteinExistence type="predicted"/>
<dbReference type="Proteomes" id="UP000076796">
    <property type="component" value="Unassembled WGS sequence"/>
</dbReference>
<dbReference type="AlphaFoldDB" id="A0A163E9C2"/>
<dbReference type="STRING" id="59843.A3958_25475"/>
<dbReference type="RefSeq" id="WP_006211269.1">
    <property type="nucleotide sequence ID" value="NZ_CBCSBX010000001.1"/>
</dbReference>